<dbReference type="Proteomes" id="UP000823842">
    <property type="component" value="Unassembled WGS sequence"/>
</dbReference>
<reference evidence="1" key="1">
    <citation type="journal article" date="2021" name="PeerJ">
        <title>Extensive microbial diversity within the chicken gut microbiome revealed by metagenomics and culture.</title>
        <authorList>
            <person name="Gilroy R."/>
            <person name="Ravi A."/>
            <person name="Getino M."/>
            <person name="Pursley I."/>
            <person name="Horton D.L."/>
            <person name="Alikhan N.F."/>
            <person name="Baker D."/>
            <person name="Gharbi K."/>
            <person name="Hall N."/>
            <person name="Watson M."/>
            <person name="Adriaenssens E.M."/>
            <person name="Foster-Nyarko E."/>
            <person name="Jarju S."/>
            <person name="Secka A."/>
            <person name="Antonio M."/>
            <person name="Oren A."/>
            <person name="Chaudhuri R.R."/>
            <person name="La Ragione R."/>
            <person name="Hildebrand F."/>
            <person name="Pallen M.J."/>
        </authorList>
    </citation>
    <scope>NUCLEOTIDE SEQUENCE</scope>
    <source>
        <strain evidence="1">ChiSjej1B19-5720</strain>
    </source>
</reference>
<name>A0A9D2RWV8_9FIRM</name>
<reference evidence="1" key="2">
    <citation type="submission" date="2021-04" db="EMBL/GenBank/DDBJ databases">
        <authorList>
            <person name="Gilroy R."/>
        </authorList>
    </citation>
    <scope>NUCLEOTIDE SEQUENCE</scope>
    <source>
        <strain evidence="1">ChiSjej1B19-5720</strain>
    </source>
</reference>
<organism evidence="1 2">
    <name type="scientific">Candidatus Blautia faecavium</name>
    <dbReference type="NCBI Taxonomy" id="2838487"/>
    <lineage>
        <taxon>Bacteria</taxon>
        <taxon>Bacillati</taxon>
        <taxon>Bacillota</taxon>
        <taxon>Clostridia</taxon>
        <taxon>Lachnospirales</taxon>
        <taxon>Lachnospiraceae</taxon>
        <taxon>Blautia</taxon>
    </lineage>
</organism>
<dbReference type="EMBL" id="DWYZ01000243">
    <property type="protein sequence ID" value="HJB29682.1"/>
    <property type="molecule type" value="Genomic_DNA"/>
</dbReference>
<dbReference type="AlphaFoldDB" id="A0A9D2RWV8"/>
<protein>
    <submittedName>
        <fullName evidence="1">Uncharacterized protein</fullName>
    </submittedName>
</protein>
<evidence type="ECO:0000313" key="1">
    <source>
        <dbReference type="EMBL" id="HJB29682.1"/>
    </source>
</evidence>
<comment type="caution">
    <text evidence="1">The sequence shown here is derived from an EMBL/GenBank/DDBJ whole genome shotgun (WGS) entry which is preliminary data.</text>
</comment>
<feature type="non-terminal residue" evidence="1">
    <location>
        <position position="123"/>
    </location>
</feature>
<evidence type="ECO:0000313" key="2">
    <source>
        <dbReference type="Proteomes" id="UP000823842"/>
    </source>
</evidence>
<gene>
    <name evidence="1" type="ORF">IAA06_12960</name>
</gene>
<accession>A0A9D2RWV8</accession>
<proteinExistence type="predicted"/>
<sequence length="123" mass="14422">MKFKKKIVALFLGFAVAVSVIVSISYTYIYTMDSMSERKSTMRYLASMNCKQFENLLSQMGSVYEYLLSDMDFLEAIRNLSSKKYEDDSDSAWSSDEGYTVQRKLNIVYIYQFYRVVYFNKNG</sequence>